<evidence type="ECO:0000259" key="2">
    <source>
        <dbReference type="PROSITE" id="PS50943"/>
    </source>
</evidence>
<dbReference type="RefSeq" id="WP_241114085.1">
    <property type="nucleotide sequence ID" value="NZ_JAGYPE020000070.1"/>
</dbReference>
<name>A0A9J6N183_9BACI</name>
<dbReference type="SUPFAM" id="SSF47413">
    <property type="entry name" value="lambda repressor-like DNA-binding domains"/>
    <property type="match status" value="1"/>
</dbReference>
<dbReference type="InterPro" id="IPR010982">
    <property type="entry name" value="Lambda_DNA-bd_dom_sf"/>
</dbReference>
<dbReference type="InterPro" id="IPR052345">
    <property type="entry name" value="Rad_response_metalloprotease"/>
</dbReference>
<dbReference type="CDD" id="cd00093">
    <property type="entry name" value="HTH_XRE"/>
    <property type="match status" value="1"/>
</dbReference>
<dbReference type="PROSITE" id="PS50943">
    <property type="entry name" value="HTH_CROC1"/>
    <property type="match status" value="1"/>
</dbReference>
<gene>
    <name evidence="3" type="ORF">KHB02_025450</name>
</gene>
<dbReference type="InterPro" id="IPR001387">
    <property type="entry name" value="Cro/C1-type_HTH"/>
</dbReference>
<dbReference type="PANTHER" id="PTHR43236:SF1">
    <property type="entry name" value="BLL7220 PROTEIN"/>
    <property type="match status" value="1"/>
</dbReference>
<dbReference type="Gene3D" id="1.10.260.40">
    <property type="entry name" value="lambda repressor-like DNA-binding domains"/>
    <property type="match status" value="1"/>
</dbReference>
<dbReference type="Pfam" id="PF01381">
    <property type="entry name" value="HTH_3"/>
    <property type="match status" value="1"/>
</dbReference>
<evidence type="ECO:0000313" key="4">
    <source>
        <dbReference type="Proteomes" id="UP000677265"/>
    </source>
</evidence>
<feature type="domain" description="HTH cro/C1-type" evidence="2">
    <location>
        <begin position="8"/>
        <end position="62"/>
    </location>
</feature>
<comment type="caution">
    <text evidence="3">The sequence shown here is derived from an EMBL/GenBank/DDBJ whole genome shotgun (WGS) entry which is preliminary data.</text>
</comment>
<evidence type="ECO:0000313" key="3">
    <source>
        <dbReference type="EMBL" id="MCH6268879.1"/>
    </source>
</evidence>
<protein>
    <submittedName>
        <fullName evidence="3">XRE family transcriptional regulator</fullName>
    </submittedName>
</protein>
<reference evidence="3 4" key="1">
    <citation type="submission" date="2022-03" db="EMBL/GenBank/DDBJ databases">
        <title>Novel Bacillus species.</title>
        <authorList>
            <person name="Liu G."/>
        </authorList>
    </citation>
    <scope>NUCLEOTIDE SEQUENCE [LARGE SCALE GENOMIC DNA]</scope>
    <source>
        <strain evidence="3 4">FJAT-50051</strain>
    </source>
</reference>
<dbReference type="Proteomes" id="UP000677265">
    <property type="component" value="Unassembled WGS sequence"/>
</dbReference>
<dbReference type="Gene3D" id="1.10.10.2910">
    <property type="match status" value="1"/>
</dbReference>
<organism evidence="3 4">
    <name type="scientific">Neobacillus citreus</name>
    <dbReference type="NCBI Taxonomy" id="2833578"/>
    <lineage>
        <taxon>Bacteria</taxon>
        <taxon>Bacillati</taxon>
        <taxon>Bacillota</taxon>
        <taxon>Bacilli</taxon>
        <taxon>Bacillales</taxon>
        <taxon>Bacillaceae</taxon>
        <taxon>Neobacillus</taxon>
    </lineage>
</organism>
<dbReference type="Pfam" id="PF06114">
    <property type="entry name" value="Peptidase_M78"/>
    <property type="match status" value="1"/>
</dbReference>
<dbReference type="InterPro" id="IPR010359">
    <property type="entry name" value="IrrE_HExxH"/>
</dbReference>
<accession>A0A9J6N183</accession>
<keyword evidence="4" id="KW-1185">Reference proteome</keyword>
<sequence length="394" mass="46378">MMFVGTNLTNIRILHGYTRKHLAQMLDITEQAVWQYENGYMSPKMEIVNELKRIFNVRSKYFYTEDLLEGNNQHINHNYIAYRATILNSMPKTLTEAKHIEYINAFLRMCEEKLHYPKNDIVTLREKTIALMNDDTFSRDENIKRAAQYARDYLELNTVGNGNLLFMLEKKGAFILEKAIGEKIDAYSVWSNNEKPYIILGNLKKSAVRRNFDLAHEFGHLLMHYKVEFSSLDKKSHKEYENEANKFAGIFLLPEEDFRNDFINLPKNSNPDSYLDLKRKWLVSIQAIAYRAFALDLLNYQQYRYFHMMINKKGYKNIEPLDTEIKIMKPGKVKSILQLLFDKGYLSLGTLLDTLKVDLDFLVQLLGIERQFFEKYKEDATKQFSVTDLNIKAK</sequence>
<dbReference type="PANTHER" id="PTHR43236">
    <property type="entry name" value="ANTITOXIN HIGA1"/>
    <property type="match status" value="1"/>
</dbReference>
<dbReference type="EMBL" id="JAGYPE020000070">
    <property type="protein sequence ID" value="MCH6268879.1"/>
    <property type="molecule type" value="Genomic_DNA"/>
</dbReference>
<dbReference type="GO" id="GO:0003677">
    <property type="term" value="F:DNA binding"/>
    <property type="evidence" value="ECO:0007669"/>
    <property type="project" value="InterPro"/>
</dbReference>
<comment type="similarity">
    <text evidence="1">Belongs to the short-chain fatty acyl-CoA assimilation regulator (ScfR) family.</text>
</comment>
<evidence type="ECO:0000256" key="1">
    <source>
        <dbReference type="ARBA" id="ARBA00007227"/>
    </source>
</evidence>
<proteinExistence type="inferred from homology"/>
<dbReference type="AlphaFoldDB" id="A0A9J6N183"/>
<dbReference type="SMART" id="SM00530">
    <property type="entry name" value="HTH_XRE"/>
    <property type="match status" value="1"/>
</dbReference>